<keyword evidence="12" id="KW-0472">Membrane</keyword>
<keyword evidence="8" id="KW-0492">Microsome</keyword>
<dbReference type="AlphaFoldDB" id="A0A9J6GYN0"/>
<comment type="caution">
    <text evidence="14">The sequence shown here is derived from an EMBL/GenBank/DDBJ whole genome shotgun (WGS) entry which is preliminary data.</text>
</comment>
<keyword evidence="15" id="KW-1185">Reference proteome</keyword>
<dbReference type="InterPro" id="IPR001128">
    <property type="entry name" value="Cyt_P450"/>
</dbReference>
<sequence>MSIAHCFLLLPLGKLLRNIHSSIFLQVNTEKNINNEALRSLVDLSKEMNSAAIDLAFTPPLLRCILSWLYPFTKHARMFNFLMRRVQNTVESRRSGQNTQNADLLQVLIDVQPYGCNKILQGSVNREKHFSDQQIFSNVVIFMFAGFEAMSSALSFSIYLLAKHASEQEAILREWNERFPDKSVREVTFEEVRQLKRLDMVVKECLRLYPPVPVVVVRRCLQDTVVSGQFIPAGINVAGCPWLIHRDSDIWPNPEVFCPERFAEGATKQKRGAYFPFGLGPRVCPFKELALITLKCALLRLLISCTLKLTGDSAGEVQACARSMTLVPERGIHIKLDRRMV</sequence>
<dbReference type="Proteomes" id="UP000821853">
    <property type="component" value="Chromosome 8"/>
</dbReference>
<evidence type="ECO:0000256" key="13">
    <source>
        <dbReference type="PIRSR" id="PIRSR602401-1"/>
    </source>
</evidence>
<dbReference type="GO" id="GO:0005789">
    <property type="term" value="C:endoplasmic reticulum membrane"/>
    <property type="evidence" value="ECO:0007669"/>
    <property type="project" value="UniProtKB-SubCell"/>
</dbReference>
<reference evidence="14 15" key="1">
    <citation type="journal article" date="2020" name="Cell">
        <title>Large-Scale Comparative Analyses of Tick Genomes Elucidate Their Genetic Diversity and Vector Capacities.</title>
        <authorList>
            <consortium name="Tick Genome and Microbiome Consortium (TIGMIC)"/>
            <person name="Jia N."/>
            <person name="Wang J."/>
            <person name="Shi W."/>
            <person name="Du L."/>
            <person name="Sun Y."/>
            <person name="Zhan W."/>
            <person name="Jiang J.F."/>
            <person name="Wang Q."/>
            <person name="Zhang B."/>
            <person name="Ji P."/>
            <person name="Bell-Sakyi L."/>
            <person name="Cui X.M."/>
            <person name="Yuan T.T."/>
            <person name="Jiang B.G."/>
            <person name="Yang W.F."/>
            <person name="Lam T.T."/>
            <person name="Chang Q.C."/>
            <person name="Ding S.J."/>
            <person name="Wang X.J."/>
            <person name="Zhu J.G."/>
            <person name="Ruan X.D."/>
            <person name="Zhao L."/>
            <person name="Wei J.T."/>
            <person name="Ye R.Z."/>
            <person name="Que T.C."/>
            <person name="Du C.H."/>
            <person name="Zhou Y.H."/>
            <person name="Cheng J.X."/>
            <person name="Dai P.F."/>
            <person name="Guo W.B."/>
            <person name="Han X.H."/>
            <person name="Huang E.J."/>
            <person name="Li L.F."/>
            <person name="Wei W."/>
            <person name="Gao Y.C."/>
            <person name="Liu J.Z."/>
            <person name="Shao H.Z."/>
            <person name="Wang X."/>
            <person name="Wang C.C."/>
            <person name="Yang T.C."/>
            <person name="Huo Q.B."/>
            <person name="Li W."/>
            <person name="Chen H.Y."/>
            <person name="Chen S.E."/>
            <person name="Zhou L.G."/>
            <person name="Ni X.B."/>
            <person name="Tian J.H."/>
            <person name="Sheng Y."/>
            <person name="Liu T."/>
            <person name="Pan Y.S."/>
            <person name="Xia L.Y."/>
            <person name="Li J."/>
            <person name="Zhao F."/>
            <person name="Cao W.C."/>
        </authorList>
    </citation>
    <scope>NUCLEOTIDE SEQUENCE [LARGE SCALE GENOMIC DNA]</scope>
    <source>
        <strain evidence="14">HaeL-2018</strain>
    </source>
</reference>
<evidence type="ECO:0000256" key="3">
    <source>
        <dbReference type="ARBA" id="ARBA00004406"/>
    </source>
</evidence>
<comment type="similarity">
    <text evidence="4">Belongs to the cytochrome P450 family.</text>
</comment>
<keyword evidence="11" id="KW-0503">Monooxygenase</keyword>
<dbReference type="InterPro" id="IPR002401">
    <property type="entry name" value="Cyt_P450_E_grp-I"/>
</dbReference>
<comment type="cofactor">
    <cofactor evidence="1 13">
        <name>heme</name>
        <dbReference type="ChEBI" id="CHEBI:30413"/>
    </cofactor>
</comment>
<dbReference type="PANTHER" id="PTHR24292:SF102">
    <property type="entry name" value="CYTOCHROME P450 FAMILY-RELATED"/>
    <property type="match status" value="1"/>
</dbReference>
<evidence type="ECO:0008006" key="16">
    <source>
        <dbReference type="Google" id="ProtNLM"/>
    </source>
</evidence>
<dbReference type="InterPro" id="IPR050476">
    <property type="entry name" value="Insect_CytP450_Detox"/>
</dbReference>
<dbReference type="PANTHER" id="PTHR24292">
    <property type="entry name" value="CYTOCHROME P450"/>
    <property type="match status" value="1"/>
</dbReference>
<dbReference type="GO" id="GO:0020037">
    <property type="term" value="F:heme binding"/>
    <property type="evidence" value="ECO:0007669"/>
    <property type="project" value="InterPro"/>
</dbReference>
<dbReference type="SUPFAM" id="SSF48264">
    <property type="entry name" value="Cytochrome P450"/>
    <property type="match status" value="1"/>
</dbReference>
<evidence type="ECO:0000256" key="8">
    <source>
        <dbReference type="ARBA" id="ARBA00022848"/>
    </source>
</evidence>
<dbReference type="Gene3D" id="1.10.630.10">
    <property type="entry name" value="Cytochrome P450"/>
    <property type="match status" value="1"/>
</dbReference>
<dbReference type="EMBL" id="JABSTR010000010">
    <property type="protein sequence ID" value="KAH9379905.1"/>
    <property type="molecule type" value="Genomic_DNA"/>
</dbReference>
<gene>
    <name evidence="14" type="ORF">HPB48_000999</name>
</gene>
<keyword evidence="7" id="KW-0256">Endoplasmic reticulum</keyword>
<evidence type="ECO:0000256" key="9">
    <source>
        <dbReference type="ARBA" id="ARBA00023002"/>
    </source>
</evidence>
<dbReference type="OrthoDB" id="6501435at2759"/>
<evidence type="ECO:0000256" key="11">
    <source>
        <dbReference type="ARBA" id="ARBA00023033"/>
    </source>
</evidence>
<evidence type="ECO:0000313" key="15">
    <source>
        <dbReference type="Proteomes" id="UP000821853"/>
    </source>
</evidence>
<dbReference type="GO" id="GO:0016705">
    <property type="term" value="F:oxidoreductase activity, acting on paired donors, with incorporation or reduction of molecular oxygen"/>
    <property type="evidence" value="ECO:0007669"/>
    <property type="project" value="InterPro"/>
</dbReference>
<feature type="binding site" description="axial binding residue" evidence="13">
    <location>
        <position position="284"/>
    </location>
    <ligand>
        <name>heme</name>
        <dbReference type="ChEBI" id="CHEBI:30413"/>
    </ligand>
    <ligandPart>
        <name>Fe</name>
        <dbReference type="ChEBI" id="CHEBI:18248"/>
    </ligandPart>
</feature>
<keyword evidence="6 13" id="KW-0479">Metal-binding</keyword>
<evidence type="ECO:0000256" key="12">
    <source>
        <dbReference type="ARBA" id="ARBA00023136"/>
    </source>
</evidence>
<comment type="subcellular location">
    <subcellularLocation>
        <location evidence="3">Endoplasmic reticulum membrane</location>
        <topology evidence="3">Peripheral membrane protein</topology>
    </subcellularLocation>
    <subcellularLocation>
        <location evidence="2">Microsome membrane</location>
        <topology evidence="2">Peripheral membrane protein</topology>
    </subcellularLocation>
</comment>
<dbReference type="GO" id="GO:0004497">
    <property type="term" value="F:monooxygenase activity"/>
    <property type="evidence" value="ECO:0007669"/>
    <property type="project" value="UniProtKB-KW"/>
</dbReference>
<dbReference type="GO" id="GO:0005506">
    <property type="term" value="F:iron ion binding"/>
    <property type="evidence" value="ECO:0007669"/>
    <property type="project" value="InterPro"/>
</dbReference>
<dbReference type="InterPro" id="IPR036396">
    <property type="entry name" value="Cyt_P450_sf"/>
</dbReference>
<keyword evidence="10 13" id="KW-0408">Iron</keyword>
<evidence type="ECO:0000256" key="5">
    <source>
        <dbReference type="ARBA" id="ARBA00022617"/>
    </source>
</evidence>
<proteinExistence type="inferred from homology"/>
<keyword evidence="5 13" id="KW-0349">Heme</keyword>
<dbReference type="Pfam" id="PF00067">
    <property type="entry name" value="p450"/>
    <property type="match status" value="1"/>
</dbReference>
<evidence type="ECO:0000256" key="2">
    <source>
        <dbReference type="ARBA" id="ARBA00004174"/>
    </source>
</evidence>
<accession>A0A9J6GYN0</accession>
<evidence type="ECO:0000256" key="7">
    <source>
        <dbReference type="ARBA" id="ARBA00022824"/>
    </source>
</evidence>
<dbReference type="PRINTS" id="PR00385">
    <property type="entry name" value="P450"/>
</dbReference>
<organism evidence="14 15">
    <name type="scientific">Haemaphysalis longicornis</name>
    <name type="common">Bush tick</name>
    <dbReference type="NCBI Taxonomy" id="44386"/>
    <lineage>
        <taxon>Eukaryota</taxon>
        <taxon>Metazoa</taxon>
        <taxon>Ecdysozoa</taxon>
        <taxon>Arthropoda</taxon>
        <taxon>Chelicerata</taxon>
        <taxon>Arachnida</taxon>
        <taxon>Acari</taxon>
        <taxon>Parasitiformes</taxon>
        <taxon>Ixodida</taxon>
        <taxon>Ixodoidea</taxon>
        <taxon>Ixodidae</taxon>
        <taxon>Haemaphysalinae</taxon>
        <taxon>Haemaphysalis</taxon>
    </lineage>
</organism>
<evidence type="ECO:0000256" key="1">
    <source>
        <dbReference type="ARBA" id="ARBA00001971"/>
    </source>
</evidence>
<keyword evidence="9" id="KW-0560">Oxidoreductase</keyword>
<protein>
    <recommendedName>
        <fullName evidence="16">Cytochrome P450</fullName>
    </recommendedName>
</protein>
<name>A0A9J6GYN0_HAELO</name>
<dbReference type="PRINTS" id="PR00463">
    <property type="entry name" value="EP450I"/>
</dbReference>
<dbReference type="VEuPathDB" id="VectorBase:HLOH_054836"/>
<evidence type="ECO:0000256" key="10">
    <source>
        <dbReference type="ARBA" id="ARBA00023004"/>
    </source>
</evidence>
<evidence type="ECO:0000256" key="4">
    <source>
        <dbReference type="ARBA" id="ARBA00010617"/>
    </source>
</evidence>
<evidence type="ECO:0000313" key="14">
    <source>
        <dbReference type="EMBL" id="KAH9379905.1"/>
    </source>
</evidence>
<evidence type="ECO:0000256" key="6">
    <source>
        <dbReference type="ARBA" id="ARBA00022723"/>
    </source>
</evidence>